<dbReference type="EMBL" id="JH712149">
    <property type="protein sequence ID" value="EFO22346.1"/>
    <property type="molecule type" value="Genomic_DNA"/>
</dbReference>
<reference evidence="1" key="1">
    <citation type="submission" date="2012-04" db="EMBL/GenBank/DDBJ databases">
        <title>The Genome Sequence of Loa loa.</title>
        <authorList>
            <consortium name="The Broad Institute Genome Sequencing Platform"/>
            <consortium name="Broad Institute Genome Sequencing Center for Infectious Disease"/>
            <person name="Nutman T.B."/>
            <person name="Fink D.L."/>
            <person name="Russ C."/>
            <person name="Young S."/>
            <person name="Zeng Q."/>
            <person name="Gargeya S."/>
            <person name="Alvarado L."/>
            <person name="Berlin A."/>
            <person name="Chapman S.B."/>
            <person name="Chen Z."/>
            <person name="Freedman E."/>
            <person name="Gellesch M."/>
            <person name="Goldberg J."/>
            <person name="Griggs A."/>
            <person name="Gujja S."/>
            <person name="Heilman E.R."/>
            <person name="Heiman D."/>
            <person name="Howarth C."/>
            <person name="Mehta T."/>
            <person name="Neiman D."/>
            <person name="Pearson M."/>
            <person name="Roberts A."/>
            <person name="Saif S."/>
            <person name="Shea T."/>
            <person name="Shenoy N."/>
            <person name="Sisk P."/>
            <person name="Stolte C."/>
            <person name="Sykes S."/>
            <person name="White J."/>
            <person name="Yandava C."/>
            <person name="Haas B."/>
            <person name="Henn M.R."/>
            <person name="Nusbaum C."/>
            <person name="Birren B."/>
        </authorList>
    </citation>
    <scope>NUCLEOTIDE SEQUENCE [LARGE SCALE GENOMIC DNA]</scope>
</reference>
<dbReference type="KEGG" id="loa:LOAG_06139"/>
<dbReference type="CTD" id="9943550"/>
<protein>
    <submittedName>
        <fullName evidence="1">Uncharacterized protein</fullName>
    </submittedName>
</protein>
<gene>
    <name evidence="1" type="ORF">LOAG_06139</name>
</gene>
<name>A0A1S0TYA3_LOALO</name>
<proteinExistence type="predicted"/>
<dbReference type="RefSeq" id="XP_003141723.1">
    <property type="nucleotide sequence ID" value="XM_003141675.1"/>
</dbReference>
<evidence type="ECO:0000313" key="1">
    <source>
        <dbReference type="EMBL" id="EFO22346.1"/>
    </source>
</evidence>
<organism evidence="1">
    <name type="scientific">Loa loa</name>
    <name type="common">Eye worm</name>
    <name type="synonym">Filaria loa</name>
    <dbReference type="NCBI Taxonomy" id="7209"/>
    <lineage>
        <taxon>Eukaryota</taxon>
        <taxon>Metazoa</taxon>
        <taxon>Ecdysozoa</taxon>
        <taxon>Nematoda</taxon>
        <taxon>Chromadorea</taxon>
        <taxon>Rhabditida</taxon>
        <taxon>Spirurina</taxon>
        <taxon>Spiruromorpha</taxon>
        <taxon>Filarioidea</taxon>
        <taxon>Onchocercidae</taxon>
        <taxon>Loa</taxon>
    </lineage>
</organism>
<dbReference type="InParanoid" id="A0A1S0TYA3"/>
<sequence>MTREERLNHPIANNSVTAGEPHYATLPAPHTTCAHMGICLCTHAHIHTHTHAYTGMYTRIYKHIRHTHTHTHTHTHIQHACSNTQTYIYIYIRHTSVYKSMRKHTSLIR</sequence>
<accession>A0A1S0TYA3</accession>
<dbReference type="GeneID" id="9943550"/>
<dbReference type="AlphaFoldDB" id="A0A1S0TYA3"/>